<dbReference type="AlphaFoldDB" id="A0A7C4H3H9"/>
<evidence type="ECO:0000256" key="1">
    <source>
        <dbReference type="SAM" id="Phobius"/>
    </source>
</evidence>
<feature type="transmembrane region" description="Helical" evidence="1">
    <location>
        <begin position="31"/>
        <end position="52"/>
    </location>
</feature>
<comment type="caution">
    <text evidence="2">The sequence shown here is derived from an EMBL/GenBank/DDBJ whole genome shotgun (WGS) entry which is preliminary data.</text>
</comment>
<organism evidence="2">
    <name type="scientific">Thermofilum pendens</name>
    <dbReference type="NCBI Taxonomy" id="2269"/>
    <lineage>
        <taxon>Archaea</taxon>
        <taxon>Thermoproteota</taxon>
        <taxon>Thermoprotei</taxon>
        <taxon>Thermofilales</taxon>
        <taxon>Thermofilaceae</taxon>
        <taxon>Thermofilum</taxon>
    </lineage>
</organism>
<keyword evidence="1" id="KW-1133">Transmembrane helix</keyword>
<gene>
    <name evidence="2" type="ORF">ENU21_01950</name>
</gene>
<reference evidence="2" key="1">
    <citation type="journal article" date="2020" name="mSystems">
        <title>Genome- and Community-Level Interaction Insights into Carbon Utilization and Element Cycling Functions of Hydrothermarchaeota in Hydrothermal Sediment.</title>
        <authorList>
            <person name="Zhou Z."/>
            <person name="Liu Y."/>
            <person name="Xu W."/>
            <person name="Pan J."/>
            <person name="Luo Z.H."/>
            <person name="Li M."/>
        </authorList>
    </citation>
    <scope>NUCLEOTIDE SEQUENCE</scope>
    <source>
        <strain evidence="2">SpSt-649</strain>
    </source>
</reference>
<dbReference type="EMBL" id="DTBQ01000057">
    <property type="protein sequence ID" value="HGM46503.1"/>
    <property type="molecule type" value="Genomic_DNA"/>
</dbReference>
<evidence type="ECO:0008006" key="3">
    <source>
        <dbReference type="Google" id="ProtNLM"/>
    </source>
</evidence>
<accession>A0A7C4H3H9</accession>
<feature type="transmembrane region" description="Helical" evidence="1">
    <location>
        <begin position="180"/>
        <end position="199"/>
    </location>
</feature>
<sequence length="201" mass="20767">MRSEQGLLSKLSTVLSLIRATDFPKIARRYFAMNFFDGLLTMLGFVAGYYLAGGRNPALIVSAGLAASAAMGVSGFTGALLTEYAERQREIEELEKAMLRDLSSTLLSHAQKTAAIIAALIDASAPALGALLVASPVTASAIGLLDFHLAVATSIALGFTALLMLGFFLSRIAGGAPLRYGLAMVVSGAAVLLTALLLGGT</sequence>
<feature type="transmembrane region" description="Helical" evidence="1">
    <location>
        <begin position="58"/>
        <end position="81"/>
    </location>
</feature>
<feature type="transmembrane region" description="Helical" evidence="1">
    <location>
        <begin position="114"/>
        <end position="135"/>
    </location>
</feature>
<evidence type="ECO:0000313" key="2">
    <source>
        <dbReference type="EMBL" id="HGM46503.1"/>
    </source>
</evidence>
<protein>
    <recommendedName>
        <fullName evidence="3">VIT family protein</fullName>
    </recommendedName>
</protein>
<keyword evidence="1" id="KW-0812">Transmembrane</keyword>
<feature type="transmembrane region" description="Helical" evidence="1">
    <location>
        <begin position="147"/>
        <end position="168"/>
    </location>
</feature>
<keyword evidence="1" id="KW-0472">Membrane</keyword>
<name>A0A7C4H3H9_THEPE</name>
<proteinExistence type="predicted"/>